<dbReference type="SMART" id="SM00530">
    <property type="entry name" value="HTH_XRE"/>
    <property type="match status" value="1"/>
</dbReference>
<evidence type="ECO:0000313" key="5">
    <source>
        <dbReference type="Proteomes" id="UP001500936"/>
    </source>
</evidence>
<dbReference type="InterPro" id="IPR001387">
    <property type="entry name" value="Cro/C1-type_HTH"/>
</dbReference>
<evidence type="ECO:0000256" key="2">
    <source>
        <dbReference type="SAM" id="Coils"/>
    </source>
</evidence>
<evidence type="ECO:0000259" key="3">
    <source>
        <dbReference type="PROSITE" id="PS50943"/>
    </source>
</evidence>
<evidence type="ECO:0000313" key="4">
    <source>
        <dbReference type="EMBL" id="GAA4403439.1"/>
    </source>
</evidence>
<dbReference type="Gene3D" id="1.10.260.40">
    <property type="entry name" value="lambda repressor-like DNA-binding domains"/>
    <property type="match status" value="1"/>
</dbReference>
<gene>
    <name evidence="4" type="ORF">GCM10023187_19500</name>
</gene>
<keyword evidence="2" id="KW-0175">Coiled coil</keyword>
<dbReference type="InterPro" id="IPR010982">
    <property type="entry name" value="Lambda_DNA-bd_dom_sf"/>
</dbReference>
<accession>A0ABP8KAV9</accession>
<dbReference type="EMBL" id="BAABHB010000003">
    <property type="protein sequence ID" value="GAA4403439.1"/>
    <property type="molecule type" value="Genomic_DNA"/>
</dbReference>
<dbReference type="SUPFAM" id="SSF47413">
    <property type="entry name" value="lambda repressor-like DNA-binding domains"/>
    <property type="match status" value="1"/>
</dbReference>
<dbReference type="PROSITE" id="PS50943">
    <property type="entry name" value="HTH_CROC1"/>
    <property type="match status" value="1"/>
</dbReference>
<keyword evidence="5" id="KW-1185">Reference proteome</keyword>
<dbReference type="RefSeq" id="WP_345266453.1">
    <property type="nucleotide sequence ID" value="NZ_BAABHB010000003.1"/>
</dbReference>
<reference evidence="5" key="1">
    <citation type="journal article" date="2019" name="Int. J. Syst. Evol. Microbiol.">
        <title>The Global Catalogue of Microorganisms (GCM) 10K type strain sequencing project: providing services to taxonomists for standard genome sequencing and annotation.</title>
        <authorList>
            <consortium name="The Broad Institute Genomics Platform"/>
            <consortium name="The Broad Institute Genome Sequencing Center for Infectious Disease"/>
            <person name="Wu L."/>
            <person name="Ma J."/>
        </authorList>
    </citation>
    <scope>NUCLEOTIDE SEQUENCE [LARGE SCALE GENOMIC DNA]</scope>
    <source>
        <strain evidence="5">JCM 17925</strain>
    </source>
</reference>
<name>A0ABP8KAV9_9BACT</name>
<proteinExistence type="predicted"/>
<dbReference type="CDD" id="cd00093">
    <property type="entry name" value="HTH_XRE"/>
    <property type="match status" value="1"/>
</dbReference>
<protein>
    <recommendedName>
        <fullName evidence="3">HTH cro/C1-type domain-containing protein</fullName>
    </recommendedName>
</protein>
<dbReference type="PANTHER" id="PTHR46797:SF24">
    <property type="entry name" value="DNA-BINDING PHAGE PROTEIN"/>
    <property type="match status" value="1"/>
</dbReference>
<dbReference type="PANTHER" id="PTHR46797">
    <property type="entry name" value="HTH-TYPE TRANSCRIPTIONAL REGULATOR"/>
    <property type="match status" value="1"/>
</dbReference>
<evidence type="ECO:0000256" key="1">
    <source>
        <dbReference type="ARBA" id="ARBA00023125"/>
    </source>
</evidence>
<feature type="domain" description="HTH cro/C1-type" evidence="3">
    <location>
        <begin position="14"/>
        <end position="68"/>
    </location>
</feature>
<keyword evidence="1" id="KW-0238">DNA-binding</keyword>
<sequence>MKTKTTHRSPGERIRRLRLQRGYSQENMADLLSLSTTAYGDIERGKTELTLSRLEQIADVLNLSVTELLTEEAITAQPVEIIDNEVRHELETLRLKLEKQQVELDKLRLEAEHWKRKYEERVMLDLVRAIGTDVEQPRERERIGFK</sequence>
<feature type="coiled-coil region" evidence="2">
    <location>
        <begin position="90"/>
        <end position="117"/>
    </location>
</feature>
<dbReference type="Pfam" id="PF01381">
    <property type="entry name" value="HTH_3"/>
    <property type="match status" value="1"/>
</dbReference>
<organism evidence="4 5">
    <name type="scientific">Nibrella viscosa</name>
    <dbReference type="NCBI Taxonomy" id="1084524"/>
    <lineage>
        <taxon>Bacteria</taxon>
        <taxon>Pseudomonadati</taxon>
        <taxon>Bacteroidota</taxon>
        <taxon>Cytophagia</taxon>
        <taxon>Cytophagales</taxon>
        <taxon>Spirosomataceae</taxon>
        <taxon>Nibrella</taxon>
    </lineage>
</organism>
<dbReference type="InterPro" id="IPR050807">
    <property type="entry name" value="TransReg_Diox_bact_type"/>
</dbReference>
<dbReference type="Proteomes" id="UP001500936">
    <property type="component" value="Unassembled WGS sequence"/>
</dbReference>
<comment type="caution">
    <text evidence="4">The sequence shown here is derived from an EMBL/GenBank/DDBJ whole genome shotgun (WGS) entry which is preliminary data.</text>
</comment>